<dbReference type="SUPFAM" id="SSF56815">
    <property type="entry name" value="Sec1/munc18-like (SM) proteins"/>
    <property type="match status" value="1"/>
</dbReference>
<protein>
    <submittedName>
        <fullName evidence="2">Sec1-like 2 domain-containing protein</fullName>
    </submittedName>
</protein>
<dbReference type="GO" id="GO:0035543">
    <property type="term" value="P:positive regulation of SNARE complex assembly"/>
    <property type="evidence" value="ECO:0007669"/>
    <property type="project" value="EnsemblFungi"/>
</dbReference>
<dbReference type="OMA" id="VQVTRHC"/>
<dbReference type="GO" id="GO:0005829">
    <property type="term" value="C:cytosol"/>
    <property type="evidence" value="ECO:0007669"/>
    <property type="project" value="EnsemblFungi"/>
</dbReference>
<organism evidence="2 3">
    <name type="scientific">Rozella allomycis (strain CSF55)</name>
    <dbReference type="NCBI Taxonomy" id="988480"/>
    <lineage>
        <taxon>Eukaryota</taxon>
        <taxon>Fungi</taxon>
        <taxon>Fungi incertae sedis</taxon>
        <taxon>Cryptomycota</taxon>
        <taxon>Cryptomycota incertae sedis</taxon>
        <taxon>Rozella</taxon>
    </lineage>
</organism>
<dbReference type="EMBL" id="KE560887">
    <property type="protein sequence ID" value="EPZ35056.1"/>
    <property type="molecule type" value="Genomic_DNA"/>
</dbReference>
<dbReference type="GO" id="GO:0000011">
    <property type="term" value="P:vacuole inheritance"/>
    <property type="evidence" value="ECO:0007669"/>
    <property type="project" value="EnsemblFungi"/>
</dbReference>
<dbReference type="InterPro" id="IPR001619">
    <property type="entry name" value="Sec1-like"/>
</dbReference>
<dbReference type="Proteomes" id="UP000030755">
    <property type="component" value="Unassembled WGS sequence"/>
</dbReference>
<dbReference type="InterPro" id="IPR043154">
    <property type="entry name" value="Sec-1-like_dom1"/>
</dbReference>
<dbReference type="Gene3D" id="3.40.50.1910">
    <property type="match status" value="1"/>
</dbReference>
<dbReference type="OrthoDB" id="10266265at2759"/>
<dbReference type="GO" id="GO:0000139">
    <property type="term" value="C:Golgi membrane"/>
    <property type="evidence" value="ECO:0007669"/>
    <property type="project" value="EnsemblFungi"/>
</dbReference>
<dbReference type="InterPro" id="IPR027482">
    <property type="entry name" value="Sec1-like_dom2"/>
</dbReference>
<dbReference type="InterPro" id="IPR036045">
    <property type="entry name" value="Sec1-like_sf"/>
</dbReference>
<dbReference type="PANTHER" id="PTHR11679">
    <property type="entry name" value="VESICLE PROTEIN SORTING-ASSOCIATED"/>
    <property type="match status" value="1"/>
</dbReference>
<dbReference type="HOGENOM" id="CLU_013933_3_1_1"/>
<comment type="similarity">
    <text evidence="1">Belongs to the STXBP/unc-18/SEC1 family.</text>
</comment>
<evidence type="ECO:0000313" key="2">
    <source>
        <dbReference type="EMBL" id="EPZ35056.1"/>
    </source>
</evidence>
<dbReference type="STRING" id="988480.A0A075B260"/>
<dbReference type="InterPro" id="IPR043127">
    <property type="entry name" value="Sec-1-like_dom3a"/>
</dbReference>
<dbReference type="GO" id="GO:0031201">
    <property type="term" value="C:SNARE complex"/>
    <property type="evidence" value="ECO:0007669"/>
    <property type="project" value="EnsemblFungi"/>
</dbReference>
<dbReference type="GO" id="GO:0006895">
    <property type="term" value="P:Golgi to endosome transport"/>
    <property type="evidence" value="ECO:0007669"/>
    <property type="project" value="EnsemblFungi"/>
</dbReference>
<dbReference type="Gene3D" id="3.90.830.10">
    <property type="entry name" value="Syntaxin Binding Protein 1, Chain A, domain 2"/>
    <property type="match status" value="1"/>
</dbReference>
<dbReference type="GO" id="GO:0007035">
    <property type="term" value="P:vacuolar acidification"/>
    <property type="evidence" value="ECO:0007669"/>
    <property type="project" value="EnsemblFungi"/>
</dbReference>
<sequence>MDVQKAFQFYINKILNDIHGMKILLLDAETTGMLSLVYTQSQLLEKEVYLVDRIDYHDRRDNMKHLNCICLVRPTIESLQALELEIRNPHYGASIEKLAEVDEQEVVKEVQEYYADFYAVNNDLFSLNINRCIGNDPNLWDGNAFQRSVDGLLALLLSLKKKPTIRYEKSSTLAMRLAQEIKFQMDKEQLMFDFRKSDVSPLLIILDRRNDPITPLLTPWTYQAMVHELIGINNGRVDMTSVPNIKAEMKEIVLNGEIDSFYKKNMFLNLGDLGANIKEYVLEYQTKTKSSKEIESLSDMKKFIEEYPEFRKLSGNVSKHVTLVSYLSSIVEERDLLHLSEIEQSIACTDNRLNDFKNICSAIENEKIKDDNKVRLVMIYALRYEKVPNNQLNILIENLQKRNIPERKINWIKGVLDYATSEVRHTELFSLDNIINKGRSALKGLQGVENIYTQHNPNLSQTLELLIKSKLKENLYPYVENSQQLKERPQDIVIYFVNGCTFEEAKIVSNFNQQMPGIRLILGGSTIHNTKSFIKDIEDSLNSEML</sequence>
<dbReference type="GO" id="GO:0051082">
    <property type="term" value="F:unfolded protein binding"/>
    <property type="evidence" value="ECO:0007669"/>
    <property type="project" value="EnsemblFungi"/>
</dbReference>
<reference evidence="2 3" key="1">
    <citation type="journal article" date="2013" name="Curr. Biol.">
        <title>Shared signatures of parasitism and phylogenomics unite Cryptomycota and microsporidia.</title>
        <authorList>
            <person name="James T.Y."/>
            <person name="Pelin A."/>
            <person name="Bonen L."/>
            <person name="Ahrendt S."/>
            <person name="Sain D."/>
            <person name="Corradi N."/>
            <person name="Stajich J.E."/>
        </authorList>
    </citation>
    <scope>NUCLEOTIDE SEQUENCE [LARGE SCALE GENOMIC DNA]</scope>
    <source>
        <strain evidence="2 3">CSF55</strain>
    </source>
</reference>
<dbReference type="GO" id="GO:0006623">
    <property type="term" value="P:protein targeting to vacuole"/>
    <property type="evidence" value="ECO:0007669"/>
    <property type="project" value="EnsemblFungi"/>
</dbReference>
<dbReference type="AlphaFoldDB" id="A0A075B260"/>
<gene>
    <name evidence="2" type="ORF">O9G_004074</name>
</gene>
<accession>A0A075B260</accession>
<evidence type="ECO:0000313" key="3">
    <source>
        <dbReference type="Proteomes" id="UP000030755"/>
    </source>
</evidence>
<dbReference type="GO" id="GO:0006896">
    <property type="term" value="P:Golgi to vacuole transport"/>
    <property type="evidence" value="ECO:0007669"/>
    <property type="project" value="EnsemblFungi"/>
</dbReference>
<proteinExistence type="inferred from homology"/>
<keyword evidence="3" id="KW-1185">Reference proteome</keyword>
<evidence type="ECO:0000256" key="1">
    <source>
        <dbReference type="ARBA" id="ARBA00009884"/>
    </source>
</evidence>
<dbReference type="Gene3D" id="3.40.50.2060">
    <property type="match status" value="1"/>
</dbReference>
<name>A0A075B260_ROZAC</name>
<dbReference type="GO" id="GO:0048210">
    <property type="term" value="P:Golgi vesicle fusion to target membrane"/>
    <property type="evidence" value="ECO:0007669"/>
    <property type="project" value="EnsemblFungi"/>
</dbReference>
<dbReference type="PIRSF" id="PIRSF005715">
    <property type="entry name" value="VPS45_Sec1"/>
    <property type="match status" value="1"/>
</dbReference>
<dbReference type="Pfam" id="PF00995">
    <property type="entry name" value="Sec1"/>
    <property type="match status" value="1"/>
</dbReference>
<dbReference type="GO" id="GO:0000149">
    <property type="term" value="F:SNARE binding"/>
    <property type="evidence" value="ECO:0007669"/>
    <property type="project" value="EnsemblFungi"/>
</dbReference>
<dbReference type="Gene3D" id="1.25.40.60">
    <property type="match status" value="1"/>
</dbReference>